<evidence type="ECO:0000256" key="1">
    <source>
        <dbReference type="SAM" id="MobiDB-lite"/>
    </source>
</evidence>
<comment type="caution">
    <text evidence="2">The sequence shown here is derived from an EMBL/GenBank/DDBJ whole genome shotgun (WGS) entry which is preliminary data.</text>
</comment>
<sequence>MRVLSSKVKRLMLLFGVVALGCLGAVGACVGKVVATQSELYSVASGSAVFDNAYNHVDVSVDASVSRSWDKLYTLSVNDSKTTLGKQTVIYEPSSGSVKIFGSGYRLYADGTVSMLDNFTKVDNLSETGFFKLSDRKYLITGSRIWDNVGLVDTSNYLFISLDDAGNARLINDTMNVVAVEEGMTLYSDGLEFVLSSQTATIGDHQIDLTSILGGIAGLGEGSSSTTGAGGEVYDITVRGGNGGNGGTGGTGGTGGIGGMGGTGGSGGTGGTGGTGGIGGIGGTGGTGVSGGTGGITAAGRTYMVLKSVSSDAMSLDISYQIADPFGNYGVGYLLVYDAAAGLGNYNDTQAYTMPISLDDTSIHITEYTSGMTQDENGNLVPVKSAIQPNKQYTIEIGYYSSEDENAPYKYIDIMRANTVNVTSSLKITQLELQNINAQIGLDTDTAMNSVWVKVIQEDDSGNSKEAVQQLSGNEISAAKNGNLGLSLSLAGLFEDETYQTLKNDMTTITLELWVKYSDSDSSTYGSRLNRYSTSNPYTTGSAGYAAFLSLADEEGAVDGEAVGSIRSSLEQVLNQVTALSEAQSATKTQLEALNGTTSADSSTDTAAATTDKSEQVKALEKQLSEQQAQNQQLMDQLKALQEKLDSLSAKSDSDKDDSSKNDSNNSSQDTTTTDGSADNAGTDADTDAVTAPKGASSATETDTAAGTQ</sequence>
<evidence type="ECO:0000313" key="2">
    <source>
        <dbReference type="EMBL" id="MCC2124995.1"/>
    </source>
</evidence>
<dbReference type="RefSeq" id="WP_308458490.1">
    <property type="nucleotide sequence ID" value="NZ_JAJEPS010000001.1"/>
</dbReference>
<dbReference type="PANTHER" id="PTHR48226">
    <property type="entry name" value="OS06G0326200 PROTEIN"/>
    <property type="match status" value="1"/>
</dbReference>
<feature type="compositionally biased region" description="Polar residues" evidence="1">
    <location>
        <begin position="697"/>
        <end position="709"/>
    </location>
</feature>
<dbReference type="EMBL" id="JAJEPS010000001">
    <property type="protein sequence ID" value="MCC2124995.1"/>
    <property type="molecule type" value="Genomic_DNA"/>
</dbReference>
<keyword evidence="3" id="KW-1185">Reference proteome</keyword>
<dbReference type="PROSITE" id="PS51257">
    <property type="entry name" value="PROKAR_LIPOPROTEIN"/>
    <property type="match status" value="1"/>
</dbReference>
<name>A0AAE3A8A8_9FIRM</name>
<dbReference type="Proteomes" id="UP001198220">
    <property type="component" value="Unassembled WGS sequence"/>
</dbReference>
<dbReference type="AlphaFoldDB" id="A0AAE3A8A8"/>
<dbReference type="InterPro" id="IPR053099">
    <property type="entry name" value="WAS/WASL-interacting_domain"/>
</dbReference>
<dbReference type="GO" id="GO:0005884">
    <property type="term" value="C:actin filament"/>
    <property type="evidence" value="ECO:0007669"/>
    <property type="project" value="TreeGrafter"/>
</dbReference>
<feature type="region of interest" description="Disordered" evidence="1">
    <location>
        <begin position="593"/>
        <end position="612"/>
    </location>
</feature>
<feature type="compositionally biased region" description="Low complexity" evidence="1">
    <location>
        <begin position="597"/>
        <end position="611"/>
    </location>
</feature>
<evidence type="ECO:0000313" key="3">
    <source>
        <dbReference type="Proteomes" id="UP001198220"/>
    </source>
</evidence>
<feature type="compositionally biased region" description="Low complexity" evidence="1">
    <location>
        <begin position="662"/>
        <end position="692"/>
    </location>
</feature>
<dbReference type="GO" id="GO:0030048">
    <property type="term" value="P:actin filament-based movement"/>
    <property type="evidence" value="ECO:0007669"/>
    <property type="project" value="TreeGrafter"/>
</dbReference>
<protein>
    <submittedName>
        <fullName evidence="2">Uncharacterized protein</fullName>
    </submittedName>
</protein>
<feature type="compositionally biased region" description="Basic and acidic residues" evidence="1">
    <location>
        <begin position="644"/>
        <end position="661"/>
    </location>
</feature>
<dbReference type="PANTHER" id="PTHR48226:SF1">
    <property type="entry name" value="WAS_WASL-INTERACTING PROTEIN FAMILY MEMBER 1"/>
    <property type="match status" value="1"/>
</dbReference>
<reference evidence="2 3" key="1">
    <citation type="submission" date="2021-10" db="EMBL/GenBank/DDBJ databases">
        <title>Anaerobic single-cell dispensing facilitates the cultivation of human gut bacteria.</title>
        <authorList>
            <person name="Afrizal A."/>
        </authorList>
    </citation>
    <scope>NUCLEOTIDE SEQUENCE [LARGE SCALE GENOMIC DNA]</scope>
    <source>
        <strain evidence="2 3">CLA-AA-H276</strain>
    </source>
</reference>
<accession>A0AAE3A8A8</accession>
<organism evidence="2 3">
    <name type="scientific">Hominiventricola filiformis</name>
    <dbReference type="NCBI Taxonomy" id="2885352"/>
    <lineage>
        <taxon>Bacteria</taxon>
        <taxon>Bacillati</taxon>
        <taxon>Bacillota</taxon>
        <taxon>Clostridia</taxon>
        <taxon>Lachnospirales</taxon>
        <taxon>Lachnospiraceae</taxon>
        <taxon>Hominiventricola</taxon>
    </lineage>
</organism>
<feature type="region of interest" description="Disordered" evidence="1">
    <location>
        <begin position="644"/>
        <end position="709"/>
    </location>
</feature>
<gene>
    <name evidence="2" type="ORF">LKD36_02245</name>
</gene>
<proteinExistence type="predicted"/>